<dbReference type="EMBL" id="ML987200">
    <property type="protein sequence ID" value="KAF2245312.1"/>
    <property type="molecule type" value="Genomic_DNA"/>
</dbReference>
<keyword evidence="3" id="KW-1185">Reference proteome</keyword>
<dbReference type="PANTHER" id="PTHR10900:SF125">
    <property type="entry name" value="FAS1 DOMAIN-CONTAINING PROTEIN YLR001C"/>
    <property type="match status" value="1"/>
</dbReference>
<dbReference type="InterPro" id="IPR000782">
    <property type="entry name" value="FAS1_domain"/>
</dbReference>
<name>A0A6A6I5T4_9PLEO</name>
<dbReference type="SMART" id="SM00554">
    <property type="entry name" value="FAS1"/>
    <property type="match status" value="2"/>
</dbReference>
<dbReference type="InterPro" id="IPR050904">
    <property type="entry name" value="Adhesion/Biosynth-related"/>
</dbReference>
<protein>
    <submittedName>
        <fullName evidence="2">FAS1 domain-containing protein</fullName>
    </submittedName>
</protein>
<reference evidence="2" key="1">
    <citation type="journal article" date="2020" name="Stud. Mycol.">
        <title>101 Dothideomycetes genomes: a test case for predicting lifestyles and emergence of pathogens.</title>
        <authorList>
            <person name="Haridas S."/>
            <person name="Albert R."/>
            <person name="Binder M."/>
            <person name="Bloem J."/>
            <person name="Labutti K."/>
            <person name="Salamov A."/>
            <person name="Andreopoulos B."/>
            <person name="Baker S."/>
            <person name="Barry K."/>
            <person name="Bills G."/>
            <person name="Bluhm B."/>
            <person name="Cannon C."/>
            <person name="Castanera R."/>
            <person name="Culley D."/>
            <person name="Daum C."/>
            <person name="Ezra D."/>
            <person name="Gonzalez J."/>
            <person name="Henrissat B."/>
            <person name="Kuo A."/>
            <person name="Liang C."/>
            <person name="Lipzen A."/>
            <person name="Lutzoni F."/>
            <person name="Magnuson J."/>
            <person name="Mondo S."/>
            <person name="Nolan M."/>
            <person name="Ohm R."/>
            <person name="Pangilinan J."/>
            <person name="Park H.-J."/>
            <person name="Ramirez L."/>
            <person name="Alfaro M."/>
            <person name="Sun H."/>
            <person name="Tritt A."/>
            <person name="Yoshinaga Y."/>
            <person name="Zwiers L.-H."/>
            <person name="Turgeon B."/>
            <person name="Goodwin S."/>
            <person name="Spatafora J."/>
            <person name="Crous P."/>
            <person name="Grigoriev I."/>
        </authorList>
    </citation>
    <scope>NUCLEOTIDE SEQUENCE</scope>
    <source>
        <strain evidence="2">CBS 122368</strain>
    </source>
</reference>
<feature type="domain" description="FAS1" evidence="1">
    <location>
        <begin position="143"/>
        <end position="317"/>
    </location>
</feature>
<evidence type="ECO:0000313" key="2">
    <source>
        <dbReference type="EMBL" id="KAF2245312.1"/>
    </source>
</evidence>
<dbReference type="OrthoDB" id="286301at2759"/>
<gene>
    <name evidence="2" type="ORF">BU26DRAFT_578077</name>
</gene>
<dbReference type="Proteomes" id="UP000800094">
    <property type="component" value="Unassembled WGS sequence"/>
</dbReference>
<dbReference type="AlphaFoldDB" id="A0A6A6I5T4"/>
<organism evidence="2 3">
    <name type="scientific">Trematosphaeria pertusa</name>
    <dbReference type="NCBI Taxonomy" id="390896"/>
    <lineage>
        <taxon>Eukaryota</taxon>
        <taxon>Fungi</taxon>
        <taxon>Dikarya</taxon>
        <taxon>Ascomycota</taxon>
        <taxon>Pezizomycotina</taxon>
        <taxon>Dothideomycetes</taxon>
        <taxon>Pleosporomycetidae</taxon>
        <taxon>Pleosporales</taxon>
        <taxon>Massarineae</taxon>
        <taxon>Trematosphaeriaceae</taxon>
        <taxon>Trematosphaeria</taxon>
    </lineage>
</organism>
<evidence type="ECO:0000259" key="1">
    <source>
        <dbReference type="PROSITE" id="PS50213"/>
    </source>
</evidence>
<dbReference type="PROSITE" id="PS50213">
    <property type="entry name" value="FAS1"/>
    <property type="match status" value="2"/>
</dbReference>
<evidence type="ECO:0000313" key="3">
    <source>
        <dbReference type="Proteomes" id="UP000800094"/>
    </source>
</evidence>
<dbReference type="Pfam" id="PF02469">
    <property type="entry name" value="Fasciclin"/>
    <property type="match status" value="2"/>
</dbReference>
<feature type="domain" description="FAS1" evidence="1">
    <location>
        <begin position="14"/>
        <end position="151"/>
    </location>
</feature>
<proteinExistence type="predicted"/>
<dbReference type="InterPro" id="IPR036378">
    <property type="entry name" value="FAS1_dom_sf"/>
</dbReference>
<accession>A0A6A6I5T4</accession>
<dbReference type="SUPFAM" id="SSF82153">
    <property type="entry name" value="FAS1 domain"/>
    <property type="match status" value="2"/>
</dbReference>
<dbReference type="Gene3D" id="2.30.180.10">
    <property type="entry name" value="FAS1 domain"/>
    <property type="match status" value="2"/>
</dbReference>
<dbReference type="RefSeq" id="XP_033680316.1">
    <property type="nucleotide sequence ID" value="XM_033834418.1"/>
</dbReference>
<sequence>MLSHGRIGTSEFAERTIWATIERIPRFSLFAALLNEHHDIRARLNSTHQMSTLFIPTNDAIVSNTDFSRSGPHERCHGTLEYHIVPWPLSTTNLFCTPTLPTQFHPNSVNGPQRLKVDIRFTGPIIDGRAKVEYPDIAASNGYIHAIDTVLQPPSLSTLSSIMHMPKAQFGTFIRALHHSGIITEVNGMQSSGLTAFAPSNRAFDELGEERIRHLFTPEGRGELKMIVASHFVLNKTLYSNAYYVGRGRSLQHLEVNLCARGTRHFKLETLQPDVSHKVTVFRFARLIEMAIDDFTFVAHKDIVAKDGVLHVVHRLLSR</sequence>
<dbReference type="GeneID" id="54587748"/>
<dbReference type="PANTHER" id="PTHR10900">
    <property type="entry name" value="PERIOSTIN-RELATED"/>
    <property type="match status" value="1"/>
</dbReference>